<keyword evidence="3" id="KW-0963">Cytoplasm</keyword>
<comment type="function">
    <text evidence="3">Involved in chemotaxis. Part of a chemotaxis signal transduction system that modulates chemotaxis in response to various stimuli. Catalyzes the demethylation of specific methylglutamate residues introduced into the chemoreceptors (methyl-accepting chemotaxis proteins or MCP) by CheR. Also mediates the irreversible deamidation of specific glutamine residues to glutamic acid.</text>
</comment>
<dbReference type="InterPro" id="IPR000673">
    <property type="entry name" value="Sig_transdc_resp-reg_Me-estase"/>
</dbReference>
<keyword evidence="1 3" id="KW-0378">Hydrolase</keyword>
<comment type="similarity">
    <text evidence="3">Belongs to the CheB family.</text>
</comment>
<dbReference type="InterPro" id="IPR008248">
    <property type="entry name" value="CheB-like"/>
</dbReference>
<feature type="active site" evidence="3 4">
    <location>
        <position position="193"/>
    </location>
</feature>
<keyword evidence="8" id="KW-0489">Methyltransferase</keyword>
<dbReference type="GO" id="GO:0032259">
    <property type="term" value="P:methylation"/>
    <property type="evidence" value="ECO:0007669"/>
    <property type="project" value="UniProtKB-KW"/>
</dbReference>
<accession>A0ABT8R5N2</accession>
<dbReference type="GO" id="GO:0008984">
    <property type="term" value="F:protein-glutamate methylesterase activity"/>
    <property type="evidence" value="ECO:0007669"/>
    <property type="project" value="UniProtKB-EC"/>
</dbReference>
<evidence type="ECO:0000256" key="3">
    <source>
        <dbReference type="HAMAP-Rule" id="MF_00099"/>
    </source>
</evidence>
<feature type="domain" description="CheB-type methylesterase" evidence="7">
    <location>
        <begin position="151"/>
        <end position="346"/>
    </location>
</feature>
<evidence type="ECO:0000259" key="7">
    <source>
        <dbReference type="PROSITE" id="PS50122"/>
    </source>
</evidence>
<dbReference type="EC" id="3.5.1.44" evidence="3"/>
<organism evidence="8 9">
    <name type="scientific">Rhodocytophaga aerolata</name>
    <dbReference type="NCBI Taxonomy" id="455078"/>
    <lineage>
        <taxon>Bacteria</taxon>
        <taxon>Pseudomonadati</taxon>
        <taxon>Bacteroidota</taxon>
        <taxon>Cytophagia</taxon>
        <taxon>Cytophagales</taxon>
        <taxon>Rhodocytophagaceae</taxon>
        <taxon>Rhodocytophaga</taxon>
    </lineage>
</organism>
<dbReference type="Proteomes" id="UP001168528">
    <property type="component" value="Unassembled WGS sequence"/>
</dbReference>
<dbReference type="PROSITE" id="PS50110">
    <property type="entry name" value="RESPONSE_REGULATORY"/>
    <property type="match status" value="1"/>
</dbReference>
<feature type="modified residue" description="4-aspartylphosphate" evidence="3 5">
    <location>
        <position position="58"/>
    </location>
</feature>
<name>A0ABT8R5N2_9BACT</name>
<dbReference type="CDD" id="cd17541">
    <property type="entry name" value="REC_CheB-like"/>
    <property type="match status" value="1"/>
</dbReference>
<dbReference type="PANTHER" id="PTHR42872">
    <property type="entry name" value="PROTEIN-GLUTAMATE METHYLESTERASE/PROTEIN-GLUTAMINE GLUTAMINASE"/>
    <property type="match status" value="1"/>
</dbReference>
<keyword evidence="3 5" id="KW-0597">Phosphoprotein</keyword>
<dbReference type="GO" id="GO:0008168">
    <property type="term" value="F:methyltransferase activity"/>
    <property type="evidence" value="ECO:0007669"/>
    <property type="project" value="UniProtKB-KW"/>
</dbReference>
<keyword evidence="8" id="KW-0808">Transferase</keyword>
<protein>
    <recommendedName>
        <fullName evidence="3">Protein-glutamate methylesterase/protein-glutamine glutaminase</fullName>
        <ecNumber evidence="3">3.1.1.61</ecNumber>
        <ecNumber evidence="3">3.5.1.44</ecNumber>
    </recommendedName>
</protein>
<keyword evidence="9" id="KW-1185">Reference proteome</keyword>
<dbReference type="SMART" id="SM00448">
    <property type="entry name" value="REC"/>
    <property type="match status" value="1"/>
</dbReference>
<dbReference type="Gene3D" id="3.40.50.2300">
    <property type="match status" value="1"/>
</dbReference>
<feature type="active site" evidence="3 4">
    <location>
        <position position="291"/>
    </location>
</feature>
<reference evidence="8" key="1">
    <citation type="submission" date="2023-07" db="EMBL/GenBank/DDBJ databases">
        <title>The genome sequence of Rhodocytophaga aerolata KACC 12507.</title>
        <authorList>
            <person name="Zhang X."/>
        </authorList>
    </citation>
    <scope>NUCLEOTIDE SEQUENCE</scope>
    <source>
        <strain evidence="8">KACC 12507</strain>
    </source>
</reference>
<dbReference type="SUPFAM" id="SSF52172">
    <property type="entry name" value="CheY-like"/>
    <property type="match status" value="1"/>
</dbReference>
<dbReference type="CDD" id="cd16432">
    <property type="entry name" value="CheB_Rec"/>
    <property type="match status" value="1"/>
</dbReference>
<dbReference type="Pfam" id="PF01339">
    <property type="entry name" value="CheB_methylest"/>
    <property type="match status" value="1"/>
</dbReference>
<evidence type="ECO:0000313" key="8">
    <source>
        <dbReference type="EMBL" id="MDO1446694.1"/>
    </source>
</evidence>
<comment type="catalytic activity">
    <reaction evidence="3">
        <text>L-glutaminyl-[protein] + H2O = L-glutamyl-[protein] + NH4(+)</text>
        <dbReference type="Rhea" id="RHEA:16441"/>
        <dbReference type="Rhea" id="RHEA-COMP:10207"/>
        <dbReference type="Rhea" id="RHEA-COMP:10208"/>
        <dbReference type="ChEBI" id="CHEBI:15377"/>
        <dbReference type="ChEBI" id="CHEBI:28938"/>
        <dbReference type="ChEBI" id="CHEBI:29973"/>
        <dbReference type="ChEBI" id="CHEBI:30011"/>
        <dbReference type="EC" id="3.5.1.44"/>
    </reaction>
</comment>
<comment type="catalytic activity">
    <reaction evidence="2 3">
        <text>[protein]-L-glutamate 5-O-methyl ester + H2O = L-glutamyl-[protein] + methanol + H(+)</text>
        <dbReference type="Rhea" id="RHEA:23236"/>
        <dbReference type="Rhea" id="RHEA-COMP:10208"/>
        <dbReference type="Rhea" id="RHEA-COMP:10311"/>
        <dbReference type="ChEBI" id="CHEBI:15377"/>
        <dbReference type="ChEBI" id="CHEBI:15378"/>
        <dbReference type="ChEBI" id="CHEBI:17790"/>
        <dbReference type="ChEBI" id="CHEBI:29973"/>
        <dbReference type="ChEBI" id="CHEBI:82795"/>
        <dbReference type="EC" id="3.1.1.61"/>
    </reaction>
</comment>
<dbReference type="Gene3D" id="3.40.50.180">
    <property type="entry name" value="Methylesterase CheB, C-terminal domain"/>
    <property type="match status" value="1"/>
</dbReference>
<feature type="domain" description="Response regulatory" evidence="6">
    <location>
        <begin position="7"/>
        <end position="123"/>
    </location>
</feature>
<dbReference type="HAMAP" id="MF_00099">
    <property type="entry name" value="CheB_chemtxs"/>
    <property type="match status" value="1"/>
</dbReference>
<dbReference type="RefSeq" id="WP_302037491.1">
    <property type="nucleotide sequence ID" value="NZ_JAUKPO010000004.1"/>
</dbReference>
<feature type="active site" evidence="3 4">
    <location>
        <position position="166"/>
    </location>
</feature>
<dbReference type="InterPro" id="IPR011006">
    <property type="entry name" value="CheY-like_superfamily"/>
</dbReference>
<dbReference type="SUPFAM" id="SSF52738">
    <property type="entry name" value="Methylesterase CheB, C-terminal domain"/>
    <property type="match status" value="1"/>
</dbReference>
<dbReference type="InterPro" id="IPR001789">
    <property type="entry name" value="Sig_transdc_resp-reg_receiver"/>
</dbReference>
<comment type="subcellular location">
    <subcellularLocation>
        <location evidence="3">Cytoplasm</location>
    </subcellularLocation>
</comment>
<comment type="caution">
    <text evidence="8">The sequence shown here is derived from an EMBL/GenBank/DDBJ whole genome shotgun (WGS) entry which is preliminary data.</text>
</comment>
<evidence type="ECO:0000313" key="9">
    <source>
        <dbReference type="Proteomes" id="UP001168528"/>
    </source>
</evidence>
<comment type="PTM">
    <text evidence="3">Phosphorylated by CheA. Phosphorylation of the N-terminal regulatory domain activates the methylesterase activity.</text>
</comment>
<gene>
    <name evidence="3 8" type="primary">cheB</name>
    <name evidence="8" type="ORF">Q0590_10555</name>
</gene>
<dbReference type="NCBIfam" id="NF001965">
    <property type="entry name" value="PRK00742.1"/>
    <property type="match status" value="1"/>
</dbReference>
<dbReference type="EC" id="3.1.1.61" evidence="3"/>
<evidence type="ECO:0000259" key="6">
    <source>
        <dbReference type="PROSITE" id="PS50110"/>
    </source>
</evidence>
<dbReference type="PIRSF" id="PIRSF000876">
    <property type="entry name" value="RR_chemtxs_CheB"/>
    <property type="match status" value="1"/>
</dbReference>
<dbReference type="EMBL" id="JAUKPO010000004">
    <property type="protein sequence ID" value="MDO1446694.1"/>
    <property type="molecule type" value="Genomic_DNA"/>
</dbReference>
<dbReference type="InterPro" id="IPR035909">
    <property type="entry name" value="CheB_C"/>
</dbReference>
<dbReference type="Pfam" id="PF00072">
    <property type="entry name" value="Response_reg"/>
    <property type="match status" value="1"/>
</dbReference>
<proteinExistence type="inferred from homology"/>
<keyword evidence="3 4" id="KW-0145">Chemotaxis</keyword>
<dbReference type="PANTHER" id="PTHR42872:SF3">
    <property type="entry name" value="PROTEIN-GLUTAMATE METHYLESTERASE_PROTEIN-GLUTAMINE GLUTAMINASE 1"/>
    <property type="match status" value="1"/>
</dbReference>
<evidence type="ECO:0000256" key="2">
    <source>
        <dbReference type="ARBA" id="ARBA00048267"/>
    </source>
</evidence>
<dbReference type="PROSITE" id="PS50122">
    <property type="entry name" value="CHEB"/>
    <property type="match status" value="1"/>
</dbReference>
<evidence type="ECO:0000256" key="5">
    <source>
        <dbReference type="PROSITE-ProRule" id="PRU00169"/>
    </source>
</evidence>
<comment type="domain">
    <text evidence="3">Contains a C-terminal catalytic domain, and an N-terminal region which modulates catalytic activity.</text>
</comment>
<sequence length="346" mass="37770">MPEEKIKVLLIDDSGLMRLIISDILRTDAAIEIIDTAENGKDGFEKTVKYKPDVVVTDLVMPHYDGIYAVKNIMKQAPTPIIVLSSLDRADPEVFDALHEGAVDFIDKPKGKLVSGIREVNTLLIKAVKEASKANVQQLRKARKVTTPRQPETGKLNYEIICMGSSTGGPGAIEYILTKLPEKLAVPVVIAQHMPERFLDSFAKRLDSLTALKVKLAEKGEPLTDGTIYLAPGHSNTLVTKDIRTGLPFFSFTTREYKEFNFPSVDCLMYSAAQVYKNKALGVLLTGMGKDGAEGMKAIYEAGGYTLAQDEESSVVYGMPKSVVEIGAARKSIALEDIPAFIVGCL</sequence>
<evidence type="ECO:0000256" key="1">
    <source>
        <dbReference type="ARBA" id="ARBA00022801"/>
    </source>
</evidence>
<evidence type="ECO:0000256" key="4">
    <source>
        <dbReference type="PROSITE-ProRule" id="PRU00050"/>
    </source>
</evidence>